<feature type="transmembrane region" description="Helical" evidence="6">
    <location>
        <begin position="6"/>
        <end position="26"/>
    </location>
</feature>
<dbReference type="PANTHER" id="PTHR39087">
    <property type="entry name" value="UPF0104 MEMBRANE PROTEIN MJ1595"/>
    <property type="match status" value="1"/>
</dbReference>
<organism evidence="7 8">
    <name type="scientific">Paenibacillus oenotherae</name>
    <dbReference type="NCBI Taxonomy" id="1435645"/>
    <lineage>
        <taxon>Bacteria</taxon>
        <taxon>Bacillati</taxon>
        <taxon>Bacillota</taxon>
        <taxon>Bacilli</taxon>
        <taxon>Bacillales</taxon>
        <taxon>Paenibacillaceae</taxon>
        <taxon>Paenibacillus</taxon>
    </lineage>
</organism>
<keyword evidence="4 6" id="KW-1133">Transmembrane helix</keyword>
<dbReference type="EC" id="2.3.2.3" evidence="6"/>
<keyword evidence="6" id="KW-0443">Lipid metabolism</keyword>
<gene>
    <name evidence="6" type="primary">mprF</name>
    <name evidence="7" type="ORF">K0T92_19375</name>
</gene>
<keyword evidence="6" id="KW-0808">Transferase</keyword>
<comment type="function">
    <text evidence="6">Catalyzes the transfer of a lysyl group from L-lysyl-tRNA(Lys) to membrane-bound phosphatidylglycerol (PG), which produces lysylphosphatidylglycerol (LPG), a major component of the bacterial membrane with a positive net charge. LPG synthesis contributes to bacterial virulence as it is involved in the resistance mechanism against cationic antimicrobial peptides (CAMP) produces by the host's immune system (defensins, cathelicidins) and by the competing microorganisms.</text>
</comment>
<keyword evidence="8" id="KW-1185">Reference proteome</keyword>
<keyword evidence="5 6" id="KW-0472">Membrane</keyword>
<evidence type="ECO:0000313" key="7">
    <source>
        <dbReference type="EMBL" id="MBW7476882.1"/>
    </source>
</evidence>
<feature type="transmembrane region" description="Helical" evidence="6">
    <location>
        <begin position="113"/>
        <end position="140"/>
    </location>
</feature>
<feature type="transmembrane region" description="Helical" evidence="6">
    <location>
        <begin position="38"/>
        <end position="61"/>
    </location>
</feature>
<evidence type="ECO:0000256" key="4">
    <source>
        <dbReference type="ARBA" id="ARBA00022989"/>
    </source>
</evidence>
<evidence type="ECO:0000256" key="1">
    <source>
        <dbReference type="ARBA" id="ARBA00004651"/>
    </source>
</evidence>
<feature type="transmembrane region" description="Helical" evidence="6">
    <location>
        <begin position="146"/>
        <end position="168"/>
    </location>
</feature>
<dbReference type="InterPro" id="IPR022791">
    <property type="entry name" value="L-PG_synthase/AglD"/>
</dbReference>
<feature type="transmembrane region" description="Helical" evidence="6">
    <location>
        <begin position="192"/>
        <end position="212"/>
    </location>
</feature>
<dbReference type="PANTHER" id="PTHR39087:SF2">
    <property type="entry name" value="UPF0104 MEMBRANE PROTEIN MJ1595"/>
    <property type="match status" value="1"/>
</dbReference>
<evidence type="ECO:0000256" key="2">
    <source>
        <dbReference type="ARBA" id="ARBA00022475"/>
    </source>
</evidence>
<keyword evidence="3 6" id="KW-0812">Transmembrane</keyword>
<evidence type="ECO:0000256" key="5">
    <source>
        <dbReference type="ARBA" id="ARBA00023136"/>
    </source>
</evidence>
<protein>
    <recommendedName>
        <fullName evidence="6">Phosphatidylglycerol lysyltransferase</fullName>
        <ecNumber evidence="6">2.3.2.3</ecNumber>
    </recommendedName>
    <alternativeName>
        <fullName evidence="6">Lysylphosphatidylglycerol synthase</fullName>
    </alternativeName>
</protein>
<dbReference type="Proteomes" id="UP000812277">
    <property type="component" value="Unassembled WGS sequence"/>
</dbReference>
<keyword evidence="6" id="KW-0046">Antibiotic resistance</keyword>
<sequence length="324" mass="36050">MMGRTISSGVGFVLLIVFILLSWNLFDSRQLLERLHAVLAHPGWLIIMFAAYWLSFLLKAAAWRAYLGHEHPIGLYLHGLFYSLLINHLLPVKIGDLVRTGILMKKARLQWDAALHSVMMMRLVDLLVLGFISAAGMLWLGMAVSWITFAAIAVMVILAGIAIIILPIRRWPFVQRHWEQLKAVATSRQGPYILLLVAVSWILEAAILLGIARMGGIELGVASSVWANSVTIGGQVFHITPGGIGTYENTLSGTLAVLGVNWDEAYATALLAHAFKFAAAYILGAYSLIRMPVRLREAREWIRIPRQPSLQTTDTTSKRERTFL</sequence>
<comment type="similarity">
    <text evidence="6">Belongs to the LPG synthase family.</text>
</comment>
<name>A0ABS7DAB6_9BACL</name>
<proteinExistence type="inferred from homology"/>
<evidence type="ECO:0000313" key="8">
    <source>
        <dbReference type="Proteomes" id="UP000812277"/>
    </source>
</evidence>
<reference evidence="7 8" key="1">
    <citation type="submission" date="2021-07" db="EMBL/GenBank/DDBJ databases">
        <title>Paenibacillus radiodurans sp. nov., isolated from the southeastern edge of Tengger Desert.</title>
        <authorList>
            <person name="Zhang G."/>
        </authorList>
    </citation>
    <scope>NUCLEOTIDE SEQUENCE [LARGE SCALE GENOMIC DNA]</scope>
    <source>
        <strain evidence="7 8">DT7-4</strain>
    </source>
</reference>
<comment type="subcellular location">
    <subcellularLocation>
        <location evidence="1 6">Cell membrane</location>
        <topology evidence="1 6">Multi-pass membrane protein</topology>
    </subcellularLocation>
</comment>
<dbReference type="EMBL" id="JAHZIJ010000017">
    <property type="protein sequence ID" value="MBW7476882.1"/>
    <property type="molecule type" value="Genomic_DNA"/>
</dbReference>
<dbReference type="Pfam" id="PF03706">
    <property type="entry name" value="LPG_synthase_TM"/>
    <property type="match status" value="1"/>
</dbReference>
<accession>A0ABS7DAB6</accession>
<dbReference type="RefSeq" id="WP_219874131.1">
    <property type="nucleotide sequence ID" value="NZ_JAHZIJ010000017.1"/>
</dbReference>
<evidence type="ECO:0000256" key="6">
    <source>
        <dbReference type="RuleBase" id="RU363042"/>
    </source>
</evidence>
<comment type="catalytic activity">
    <reaction evidence="6">
        <text>L-lysyl-tRNA(Lys) + a 1,2-diacyl-sn-glycero-3-phospho-(1'-sn-glycerol) = a 1,2-diacyl-sn-glycero-3-phospho-1'-(3'-O-L-lysyl)-sn-glycerol + tRNA(Lys)</text>
        <dbReference type="Rhea" id="RHEA:10668"/>
        <dbReference type="Rhea" id="RHEA-COMP:9696"/>
        <dbReference type="Rhea" id="RHEA-COMP:9697"/>
        <dbReference type="ChEBI" id="CHEBI:64716"/>
        <dbReference type="ChEBI" id="CHEBI:75792"/>
        <dbReference type="ChEBI" id="CHEBI:78442"/>
        <dbReference type="ChEBI" id="CHEBI:78529"/>
        <dbReference type="EC" id="2.3.2.3"/>
    </reaction>
</comment>
<comment type="caution">
    <text evidence="7">The sequence shown here is derived from an EMBL/GenBank/DDBJ whole genome shotgun (WGS) entry which is preliminary data.</text>
</comment>
<feature type="transmembrane region" description="Helical" evidence="6">
    <location>
        <begin position="265"/>
        <end position="289"/>
    </location>
</feature>
<keyword evidence="2" id="KW-1003">Cell membrane</keyword>
<evidence type="ECO:0000256" key="3">
    <source>
        <dbReference type="ARBA" id="ARBA00022692"/>
    </source>
</evidence>